<evidence type="ECO:0000313" key="2">
    <source>
        <dbReference type="EMBL" id="EDO45540.1"/>
    </source>
</evidence>
<dbReference type="InterPro" id="IPR052613">
    <property type="entry name" value="LicD_transferase"/>
</dbReference>
<dbReference type="AlphaFoldDB" id="A7RSB7"/>
<dbReference type="PhylomeDB" id="A7RSB7"/>
<dbReference type="HOGENOM" id="CLU_941049_0_0_1"/>
<dbReference type="Pfam" id="PF04991">
    <property type="entry name" value="LicD"/>
    <property type="match status" value="1"/>
</dbReference>
<gene>
    <name evidence="2" type="ORF">NEMVEDRAFT_v1g201393</name>
</gene>
<protein>
    <recommendedName>
        <fullName evidence="1">LicD/FKTN/FKRP nucleotidyltransferase domain-containing protein</fullName>
    </recommendedName>
</protein>
<dbReference type="PANTHER" id="PTHR13627">
    <property type="entry name" value="FUKUTIN RELATED PROTEIN"/>
    <property type="match status" value="1"/>
</dbReference>
<accession>A7RSB7</accession>
<dbReference type="InParanoid" id="A7RSB7"/>
<dbReference type="GO" id="GO:0009100">
    <property type="term" value="P:glycoprotein metabolic process"/>
    <property type="evidence" value="ECO:0007669"/>
    <property type="project" value="UniProtKB-ARBA"/>
</dbReference>
<dbReference type="InterPro" id="IPR007074">
    <property type="entry name" value="LicD/FKTN/FKRP_NTP_transf"/>
</dbReference>
<sequence>MTLTEGLQIITDSYSRYSSTLSNGTKLKWGRALKHRWKEIYGEENCEDDLQKRKLLVTLLRTWNLIASHHNITYSLMYGSLLGVERTADILPWDHDLDIMVSYDGILKLERIANICDPRGHFDINDGLPHLVVLPNSEHNVFMDDRRRFDCAGKEVAKLVDACSIQEPLARLIAGSVFMDFYHYTEKEDNLISVPEGKTVTYAKGEVFPLKECFLMGVKSWCPKDPIRVLETWYGKGRLGSHKSCQSGEWVELITMVKPKR</sequence>
<organism evidence="2 3">
    <name type="scientific">Nematostella vectensis</name>
    <name type="common">Starlet sea anemone</name>
    <dbReference type="NCBI Taxonomy" id="45351"/>
    <lineage>
        <taxon>Eukaryota</taxon>
        <taxon>Metazoa</taxon>
        <taxon>Cnidaria</taxon>
        <taxon>Anthozoa</taxon>
        <taxon>Hexacorallia</taxon>
        <taxon>Actiniaria</taxon>
        <taxon>Edwardsiidae</taxon>
        <taxon>Nematostella</taxon>
    </lineage>
</organism>
<dbReference type="STRING" id="45351.A7RSB7"/>
<evidence type="ECO:0000259" key="1">
    <source>
        <dbReference type="Pfam" id="PF04991"/>
    </source>
</evidence>
<proteinExistence type="predicted"/>
<feature type="domain" description="LicD/FKTN/FKRP nucleotidyltransferase" evidence="1">
    <location>
        <begin position="68"/>
        <end position="111"/>
    </location>
</feature>
<dbReference type="PANTHER" id="PTHR13627:SF35">
    <property type="entry name" value="LICD FAMILY PROTEIN"/>
    <property type="match status" value="1"/>
</dbReference>
<evidence type="ECO:0000313" key="3">
    <source>
        <dbReference type="Proteomes" id="UP000001593"/>
    </source>
</evidence>
<reference evidence="2 3" key="1">
    <citation type="journal article" date="2007" name="Science">
        <title>Sea anemone genome reveals ancestral eumetazoan gene repertoire and genomic organization.</title>
        <authorList>
            <person name="Putnam N.H."/>
            <person name="Srivastava M."/>
            <person name="Hellsten U."/>
            <person name="Dirks B."/>
            <person name="Chapman J."/>
            <person name="Salamov A."/>
            <person name="Terry A."/>
            <person name="Shapiro H."/>
            <person name="Lindquist E."/>
            <person name="Kapitonov V.V."/>
            <person name="Jurka J."/>
            <person name="Genikhovich G."/>
            <person name="Grigoriev I.V."/>
            <person name="Lucas S.M."/>
            <person name="Steele R.E."/>
            <person name="Finnerty J.R."/>
            <person name="Technau U."/>
            <person name="Martindale M.Q."/>
            <person name="Rokhsar D.S."/>
        </authorList>
    </citation>
    <scope>NUCLEOTIDE SEQUENCE [LARGE SCALE GENOMIC DNA]</scope>
    <source>
        <strain evidence="3">CH2 X CH6</strain>
    </source>
</reference>
<keyword evidence="3" id="KW-1185">Reference proteome</keyword>
<dbReference type="OMA" id="WTRIASK"/>
<dbReference type="EMBL" id="DS469534">
    <property type="protein sequence ID" value="EDO45540.1"/>
    <property type="molecule type" value="Genomic_DNA"/>
</dbReference>
<name>A7RSB7_NEMVE</name>
<dbReference type="Proteomes" id="UP000001593">
    <property type="component" value="Unassembled WGS sequence"/>
</dbReference>